<keyword evidence="2" id="KW-1185">Reference proteome</keyword>
<evidence type="ECO:0000313" key="1">
    <source>
        <dbReference type="EMBL" id="KAI9385398.1"/>
    </source>
</evidence>
<comment type="caution">
    <text evidence="1">The sequence shown here is derived from an EMBL/GenBank/DDBJ whole genome shotgun (WGS) entry which is preliminary data.</text>
</comment>
<name>A0ACC0S8J6_POPTR</name>
<sequence>MFNVLGALIFFMGIKNQELELSRSVMTLNIDSGNMEDAINFILCISLSSSGQLQEPMTKGVAAGG</sequence>
<dbReference type="Proteomes" id="UP000006729">
    <property type="component" value="Chromosome 11"/>
</dbReference>
<accession>A0ACC0S8J6</accession>
<gene>
    <name evidence="1" type="ORF">POPTR_011G064350v4</name>
</gene>
<dbReference type="EMBL" id="CM009300">
    <property type="protein sequence ID" value="KAI9385398.1"/>
    <property type="molecule type" value="Genomic_DNA"/>
</dbReference>
<evidence type="ECO:0000313" key="2">
    <source>
        <dbReference type="Proteomes" id="UP000006729"/>
    </source>
</evidence>
<reference evidence="1 2" key="1">
    <citation type="journal article" date="2006" name="Science">
        <title>The genome of black cottonwood, Populus trichocarpa (Torr. &amp; Gray).</title>
        <authorList>
            <person name="Tuskan G.A."/>
            <person name="Difazio S."/>
            <person name="Jansson S."/>
            <person name="Bohlmann J."/>
            <person name="Grigoriev I."/>
            <person name="Hellsten U."/>
            <person name="Putnam N."/>
            <person name="Ralph S."/>
            <person name="Rombauts S."/>
            <person name="Salamov A."/>
            <person name="Schein J."/>
            <person name="Sterck L."/>
            <person name="Aerts A."/>
            <person name="Bhalerao R.R."/>
            <person name="Bhalerao R.P."/>
            <person name="Blaudez D."/>
            <person name="Boerjan W."/>
            <person name="Brun A."/>
            <person name="Brunner A."/>
            <person name="Busov V."/>
            <person name="Campbell M."/>
            <person name="Carlson J."/>
            <person name="Chalot M."/>
            <person name="Chapman J."/>
            <person name="Chen G.L."/>
            <person name="Cooper D."/>
            <person name="Coutinho P.M."/>
            <person name="Couturier J."/>
            <person name="Covert S."/>
            <person name="Cronk Q."/>
            <person name="Cunningham R."/>
            <person name="Davis J."/>
            <person name="Degroeve S."/>
            <person name="Dejardin A."/>
            <person name="Depamphilis C."/>
            <person name="Detter J."/>
            <person name="Dirks B."/>
            <person name="Dubchak I."/>
            <person name="Duplessis S."/>
            <person name="Ehlting J."/>
            <person name="Ellis B."/>
            <person name="Gendler K."/>
            <person name="Goodstein D."/>
            <person name="Gribskov M."/>
            <person name="Grimwood J."/>
            <person name="Groover A."/>
            <person name="Gunter L."/>
            <person name="Hamberger B."/>
            <person name="Heinze B."/>
            <person name="Helariutta Y."/>
            <person name="Henrissat B."/>
            <person name="Holligan D."/>
            <person name="Holt R."/>
            <person name="Huang W."/>
            <person name="Islam-Faridi N."/>
            <person name="Jones S."/>
            <person name="Jones-Rhoades M."/>
            <person name="Jorgensen R."/>
            <person name="Joshi C."/>
            <person name="Kangasjarvi J."/>
            <person name="Karlsson J."/>
            <person name="Kelleher C."/>
            <person name="Kirkpatrick R."/>
            <person name="Kirst M."/>
            <person name="Kohler A."/>
            <person name="Kalluri U."/>
            <person name="Larimer F."/>
            <person name="Leebens-Mack J."/>
            <person name="Leple J.C."/>
            <person name="Locascio P."/>
            <person name="Lou Y."/>
            <person name="Lucas S."/>
            <person name="Martin F."/>
            <person name="Montanini B."/>
            <person name="Napoli C."/>
            <person name="Nelson D.R."/>
            <person name="Nelson C."/>
            <person name="Nieminen K."/>
            <person name="Nilsson O."/>
            <person name="Pereda V."/>
            <person name="Peter G."/>
            <person name="Philippe R."/>
            <person name="Pilate G."/>
            <person name="Poliakov A."/>
            <person name="Razumovskaya J."/>
            <person name="Richardson P."/>
            <person name="Rinaldi C."/>
            <person name="Ritland K."/>
            <person name="Rouze P."/>
            <person name="Ryaboy D."/>
            <person name="Schmutz J."/>
            <person name="Schrader J."/>
            <person name="Segerman B."/>
            <person name="Shin H."/>
            <person name="Siddiqui A."/>
            <person name="Sterky F."/>
            <person name="Terry A."/>
            <person name="Tsai C.J."/>
            <person name="Uberbacher E."/>
            <person name="Unneberg P."/>
            <person name="Vahala J."/>
            <person name="Wall K."/>
            <person name="Wessler S."/>
            <person name="Yang G."/>
            <person name="Yin T."/>
            <person name="Douglas C."/>
            <person name="Marra M."/>
            <person name="Sandberg G."/>
            <person name="Van de Peer Y."/>
            <person name="Rokhsar D."/>
        </authorList>
    </citation>
    <scope>NUCLEOTIDE SEQUENCE [LARGE SCALE GENOMIC DNA]</scope>
    <source>
        <strain evidence="2">cv. Nisqually</strain>
    </source>
</reference>
<proteinExistence type="predicted"/>
<protein>
    <submittedName>
        <fullName evidence="1">Uncharacterized protein</fullName>
    </submittedName>
</protein>
<organism evidence="1 2">
    <name type="scientific">Populus trichocarpa</name>
    <name type="common">Western balsam poplar</name>
    <name type="synonym">Populus balsamifera subsp. trichocarpa</name>
    <dbReference type="NCBI Taxonomy" id="3694"/>
    <lineage>
        <taxon>Eukaryota</taxon>
        <taxon>Viridiplantae</taxon>
        <taxon>Streptophyta</taxon>
        <taxon>Embryophyta</taxon>
        <taxon>Tracheophyta</taxon>
        <taxon>Spermatophyta</taxon>
        <taxon>Magnoliopsida</taxon>
        <taxon>eudicotyledons</taxon>
        <taxon>Gunneridae</taxon>
        <taxon>Pentapetalae</taxon>
        <taxon>rosids</taxon>
        <taxon>fabids</taxon>
        <taxon>Malpighiales</taxon>
        <taxon>Salicaceae</taxon>
        <taxon>Saliceae</taxon>
        <taxon>Populus</taxon>
    </lineage>
</organism>